<feature type="transmembrane region" description="Helical" evidence="1">
    <location>
        <begin position="210"/>
        <end position="228"/>
    </location>
</feature>
<dbReference type="RefSeq" id="WP_167082404.1">
    <property type="nucleotide sequence ID" value="NZ_BAAADC010000001.1"/>
</dbReference>
<dbReference type="Proteomes" id="UP000570514">
    <property type="component" value="Unassembled WGS sequence"/>
</dbReference>
<comment type="caution">
    <text evidence="2">The sequence shown here is derived from an EMBL/GenBank/DDBJ whole genome shotgun (WGS) entry which is preliminary data.</text>
</comment>
<evidence type="ECO:0008006" key="4">
    <source>
        <dbReference type="Google" id="ProtNLM"/>
    </source>
</evidence>
<gene>
    <name evidence="2" type="ORF">FHS83_001530</name>
</gene>
<keyword evidence="1" id="KW-0812">Transmembrane</keyword>
<evidence type="ECO:0000313" key="3">
    <source>
        <dbReference type="Proteomes" id="UP000570514"/>
    </source>
</evidence>
<keyword evidence="1" id="KW-0472">Membrane</keyword>
<organism evidence="2 3">
    <name type="scientific">Rhizomicrobium palustre</name>
    <dbReference type="NCBI Taxonomy" id="189966"/>
    <lineage>
        <taxon>Bacteria</taxon>
        <taxon>Pseudomonadati</taxon>
        <taxon>Pseudomonadota</taxon>
        <taxon>Alphaproteobacteria</taxon>
        <taxon>Micropepsales</taxon>
        <taxon>Micropepsaceae</taxon>
        <taxon>Rhizomicrobium</taxon>
    </lineage>
</organism>
<reference evidence="2 3" key="1">
    <citation type="submission" date="2020-03" db="EMBL/GenBank/DDBJ databases">
        <title>Genomic Encyclopedia of Type Strains, Phase IV (KMG-IV): sequencing the most valuable type-strain genomes for metagenomic binning, comparative biology and taxonomic classification.</title>
        <authorList>
            <person name="Goeker M."/>
        </authorList>
    </citation>
    <scope>NUCLEOTIDE SEQUENCE [LARGE SCALE GENOMIC DNA]</scope>
    <source>
        <strain evidence="2 3">DSM 19867</strain>
    </source>
</reference>
<feature type="transmembrane region" description="Helical" evidence="1">
    <location>
        <begin position="122"/>
        <end position="155"/>
    </location>
</feature>
<dbReference type="AlphaFoldDB" id="A0A846MYX3"/>
<protein>
    <recommendedName>
        <fullName evidence="4">Glycosyltransferase RgtA/B/C/D-like domain-containing protein</fullName>
    </recommendedName>
</protein>
<name>A0A846MYX3_9PROT</name>
<feature type="transmembrane region" description="Helical" evidence="1">
    <location>
        <begin position="167"/>
        <end position="198"/>
    </location>
</feature>
<sequence>MTPGSSSLRFDQGLAALLAAAIALGAAVMTPRVIQDGELYWHIAAGRWMIENYAVLRIDPFSYTFTGHPWHTQGWLSQLMLTGAYLATGFSAVIALVALMTSLAAGALAFELARFLKGIRLFGALALAFIVAAGAVSARPYLMALPFAILYAAGLVRARADERRPSYWLLALMLLWANLNTGFLIGLIITFALGLEAYLKQRDPAAGRDWLIFSSYALMISLVTPYGFDGLLHAVRVLLIPADGHVHSVLPLLLALPAGSVLFVKKKTLIRAALVVLLLVLAVYLPAQQLLFAAMVPLLSAEALSTGRFEPVLAWRPVAALVVIALVGLGARSVLRFDPPDSAVRPATALAHVPEAVLRTPVLNEPSFGGYLVSQDVHPFIDSRPIYAHAFRARFAGLGDAAALDRVTRRYHIRWTILAPENPAVKTLDGMAGWKRLYTGPNAVVHVKKEGS</sequence>
<feature type="transmembrane region" description="Helical" evidence="1">
    <location>
        <begin position="248"/>
        <end position="265"/>
    </location>
</feature>
<keyword evidence="3" id="KW-1185">Reference proteome</keyword>
<dbReference type="EMBL" id="JAASRM010000001">
    <property type="protein sequence ID" value="NIK88212.1"/>
    <property type="molecule type" value="Genomic_DNA"/>
</dbReference>
<accession>A0A846MYX3</accession>
<feature type="transmembrane region" description="Helical" evidence="1">
    <location>
        <begin position="84"/>
        <end position="110"/>
    </location>
</feature>
<feature type="transmembrane region" description="Helical" evidence="1">
    <location>
        <begin position="272"/>
        <end position="294"/>
    </location>
</feature>
<keyword evidence="1" id="KW-1133">Transmembrane helix</keyword>
<evidence type="ECO:0000256" key="1">
    <source>
        <dbReference type="SAM" id="Phobius"/>
    </source>
</evidence>
<proteinExistence type="predicted"/>
<feature type="transmembrane region" description="Helical" evidence="1">
    <location>
        <begin position="314"/>
        <end position="335"/>
    </location>
</feature>
<evidence type="ECO:0000313" key="2">
    <source>
        <dbReference type="EMBL" id="NIK88212.1"/>
    </source>
</evidence>